<accession>A0AAP0CI22</accession>
<dbReference type="AlphaFoldDB" id="A0AAP0CI22"/>
<gene>
    <name evidence="3" type="ORF">SSX86_024693</name>
</gene>
<reference evidence="3 4" key="1">
    <citation type="submission" date="2024-04" db="EMBL/GenBank/DDBJ databases">
        <title>The reference genome of an endangered Asteraceae, Deinandra increscens subsp. villosa, native to the Central Coast of California.</title>
        <authorList>
            <person name="Guilliams M."/>
            <person name="Hasenstab-Lehman K."/>
            <person name="Meyer R."/>
            <person name="Mcevoy S."/>
        </authorList>
    </citation>
    <scope>NUCLEOTIDE SEQUENCE [LARGE SCALE GENOMIC DNA]</scope>
    <source>
        <tissue evidence="3">Leaf</tissue>
    </source>
</reference>
<dbReference type="Proteomes" id="UP001408789">
    <property type="component" value="Unassembled WGS sequence"/>
</dbReference>
<evidence type="ECO:0000259" key="2">
    <source>
        <dbReference type="Pfam" id="PF03732"/>
    </source>
</evidence>
<comment type="caution">
    <text evidence="3">The sequence shown here is derived from an EMBL/GenBank/DDBJ whole genome shotgun (WGS) entry which is preliminary data.</text>
</comment>
<dbReference type="PANTHER" id="PTHR15503">
    <property type="entry name" value="LDOC1 RELATED"/>
    <property type="match status" value="1"/>
</dbReference>
<keyword evidence="4" id="KW-1185">Reference proteome</keyword>
<proteinExistence type="predicted"/>
<organism evidence="3 4">
    <name type="scientific">Deinandra increscens subsp. villosa</name>
    <dbReference type="NCBI Taxonomy" id="3103831"/>
    <lineage>
        <taxon>Eukaryota</taxon>
        <taxon>Viridiplantae</taxon>
        <taxon>Streptophyta</taxon>
        <taxon>Embryophyta</taxon>
        <taxon>Tracheophyta</taxon>
        <taxon>Spermatophyta</taxon>
        <taxon>Magnoliopsida</taxon>
        <taxon>eudicotyledons</taxon>
        <taxon>Gunneridae</taxon>
        <taxon>Pentapetalae</taxon>
        <taxon>asterids</taxon>
        <taxon>campanulids</taxon>
        <taxon>Asterales</taxon>
        <taxon>Asteraceae</taxon>
        <taxon>Asteroideae</taxon>
        <taxon>Heliantheae alliance</taxon>
        <taxon>Madieae</taxon>
        <taxon>Madiinae</taxon>
        <taxon>Deinandra</taxon>
    </lineage>
</organism>
<evidence type="ECO:0000313" key="3">
    <source>
        <dbReference type="EMBL" id="KAK9053619.1"/>
    </source>
</evidence>
<protein>
    <recommendedName>
        <fullName evidence="2">Retrotransposon gag domain-containing protein</fullName>
    </recommendedName>
</protein>
<sequence>MTKQFELTTTLVHAINKLSESLESSTRHQVRFAAPTPPQTTATPPPATSNPPPPPTTTTTTTPPPPAHNSPKPPKITLPLFDGSNPLDWIFQAENYFTYYQIPVAQRLSLAVFYFTKDALSWYKHLAHNNLLGTWPDFKRALELRFGPSSYENHQSTLFKLRQTTTVTAYQTDFERLANRVIGLSPETLKNCFISGLKSDIQNELAILHPHTLHQTYGLARLIEDKLHAGILAPTVEPSTPAPPPSQPASLPLKRLTQAEMQAKKAAGICFHCDDKFQPGHPCKTPQFLLFEPPTEPPWLGVPSTVVGREDTTRFNGAGIDTNYPTHNP</sequence>
<feature type="region of interest" description="Disordered" evidence="1">
    <location>
        <begin position="22"/>
        <end position="76"/>
    </location>
</feature>
<dbReference type="EMBL" id="JBCNJP010000025">
    <property type="protein sequence ID" value="KAK9053619.1"/>
    <property type="molecule type" value="Genomic_DNA"/>
</dbReference>
<evidence type="ECO:0000313" key="4">
    <source>
        <dbReference type="Proteomes" id="UP001408789"/>
    </source>
</evidence>
<feature type="compositionally biased region" description="Pro residues" evidence="1">
    <location>
        <begin position="35"/>
        <end position="76"/>
    </location>
</feature>
<name>A0AAP0CI22_9ASTR</name>
<dbReference type="InterPro" id="IPR032567">
    <property type="entry name" value="RTL1-rel"/>
</dbReference>
<feature type="domain" description="Retrotransposon gag" evidence="2">
    <location>
        <begin position="110"/>
        <end position="198"/>
    </location>
</feature>
<evidence type="ECO:0000256" key="1">
    <source>
        <dbReference type="SAM" id="MobiDB-lite"/>
    </source>
</evidence>
<dbReference type="PANTHER" id="PTHR15503:SF22">
    <property type="entry name" value="TRANSPOSON TY3-I GAG POLYPROTEIN"/>
    <property type="match status" value="1"/>
</dbReference>
<dbReference type="Pfam" id="PF03732">
    <property type="entry name" value="Retrotrans_gag"/>
    <property type="match status" value="1"/>
</dbReference>
<dbReference type="InterPro" id="IPR005162">
    <property type="entry name" value="Retrotrans_gag_dom"/>
</dbReference>